<evidence type="ECO:0000256" key="1">
    <source>
        <dbReference type="SAM" id="MobiDB-lite"/>
    </source>
</evidence>
<evidence type="ECO:0008006" key="3">
    <source>
        <dbReference type="Google" id="ProtNLM"/>
    </source>
</evidence>
<gene>
    <name evidence="2" type="ORF">METZ01_LOCUS450672</name>
</gene>
<dbReference type="InterPro" id="IPR036563">
    <property type="entry name" value="MoaE_sf"/>
</dbReference>
<dbReference type="SUPFAM" id="SSF54690">
    <property type="entry name" value="Molybdopterin synthase subunit MoaE"/>
    <property type="match status" value="1"/>
</dbReference>
<dbReference type="InterPro" id="IPR003448">
    <property type="entry name" value="Mopterin_biosynth_MoaE"/>
</dbReference>
<dbReference type="Pfam" id="PF02391">
    <property type="entry name" value="MoaE"/>
    <property type="match status" value="1"/>
</dbReference>
<proteinExistence type="predicted"/>
<sequence length="150" mass="16799">MPVSITREPIDIMALRQRALHPQAGAVLIFCGDIRNHSDNQSVDKLEYESHESMALNQMNQVVEEASSQWPMHYVEVIHRLGTMEIMECSIAIAVSTSHRADAYEASRFIIDTVKRSVPIWKKEYFSDGQTSWSEGSEAGSVKEGGISSK</sequence>
<name>A0A382ZT15_9ZZZZ</name>
<dbReference type="Gene3D" id="3.90.1170.40">
    <property type="entry name" value="Molybdopterin biosynthesis MoaE subunit"/>
    <property type="match status" value="1"/>
</dbReference>
<evidence type="ECO:0000313" key="2">
    <source>
        <dbReference type="EMBL" id="SVD97818.1"/>
    </source>
</evidence>
<feature type="region of interest" description="Disordered" evidence="1">
    <location>
        <begin position="130"/>
        <end position="150"/>
    </location>
</feature>
<accession>A0A382ZT15</accession>
<reference evidence="2" key="1">
    <citation type="submission" date="2018-05" db="EMBL/GenBank/DDBJ databases">
        <authorList>
            <person name="Lanie J.A."/>
            <person name="Ng W.-L."/>
            <person name="Kazmierczak K.M."/>
            <person name="Andrzejewski T.M."/>
            <person name="Davidsen T.M."/>
            <person name="Wayne K.J."/>
            <person name="Tettelin H."/>
            <person name="Glass J.I."/>
            <person name="Rusch D."/>
            <person name="Podicherti R."/>
            <person name="Tsui H.-C.T."/>
            <person name="Winkler M.E."/>
        </authorList>
    </citation>
    <scope>NUCLEOTIDE SEQUENCE</scope>
</reference>
<dbReference type="EMBL" id="UINC01185887">
    <property type="protein sequence ID" value="SVD97818.1"/>
    <property type="molecule type" value="Genomic_DNA"/>
</dbReference>
<protein>
    <recommendedName>
        <fullName evidence="3">Molybdopterin synthase catalytic subunit</fullName>
    </recommendedName>
</protein>
<dbReference type="CDD" id="cd00756">
    <property type="entry name" value="MoaE"/>
    <property type="match status" value="1"/>
</dbReference>
<dbReference type="AlphaFoldDB" id="A0A382ZT15"/>
<organism evidence="2">
    <name type="scientific">marine metagenome</name>
    <dbReference type="NCBI Taxonomy" id="408172"/>
    <lineage>
        <taxon>unclassified sequences</taxon>
        <taxon>metagenomes</taxon>
        <taxon>ecological metagenomes</taxon>
    </lineage>
</organism>
<dbReference type="PANTHER" id="PTHR23404">
    <property type="entry name" value="MOLYBDOPTERIN SYNTHASE RELATED"/>
    <property type="match status" value="1"/>
</dbReference>
<dbReference type="GO" id="GO:0006777">
    <property type="term" value="P:Mo-molybdopterin cofactor biosynthetic process"/>
    <property type="evidence" value="ECO:0007669"/>
    <property type="project" value="InterPro"/>
</dbReference>